<dbReference type="EMBL" id="LAZR01000870">
    <property type="protein sequence ID" value="KKN55814.1"/>
    <property type="molecule type" value="Genomic_DNA"/>
</dbReference>
<dbReference type="PROSITE" id="PS50893">
    <property type="entry name" value="ABC_TRANSPORTER_2"/>
    <property type="match status" value="1"/>
</dbReference>
<dbReference type="PROSITE" id="PS50929">
    <property type="entry name" value="ABC_TM1F"/>
    <property type="match status" value="1"/>
</dbReference>
<keyword evidence="3" id="KW-0547">Nucleotide-binding</keyword>
<feature type="transmembrane region" description="Helical" evidence="7">
    <location>
        <begin position="264"/>
        <end position="283"/>
    </location>
</feature>
<evidence type="ECO:0000256" key="4">
    <source>
        <dbReference type="ARBA" id="ARBA00022840"/>
    </source>
</evidence>
<keyword evidence="2 7" id="KW-0812">Transmembrane</keyword>
<dbReference type="InterPro" id="IPR011527">
    <property type="entry name" value="ABC1_TM_dom"/>
</dbReference>
<keyword evidence="4" id="KW-0067">ATP-binding</keyword>
<feature type="transmembrane region" description="Helical" evidence="7">
    <location>
        <begin position="83"/>
        <end position="105"/>
    </location>
</feature>
<dbReference type="GO" id="GO:0016887">
    <property type="term" value="F:ATP hydrolysis activity"/>
    <property type="evidence" value="ECO:0007669"/>
    <property type="project" value="InterPro"/>
</dbReference>
<comment type="caution">
    <text evidence="10">The sequence shown here is derived from an EMBL/GenBank/DDBJ whole genome shotgun (WGS) entry which is preliminary data.</text>
</comment>
<feature type="transmembrane region" description="Helical" evidence="7">
    <location>
        <begin position="184"/>
        <end position="203"/>
    </location>
</feature>
<dbReference type="InterPro" id="IPR036640">
    <property type="entry name" value="ABC1_TM_sf"/>
</dbReference>
<dbReference type="SUPFAM" id="SSF52540">
    <property type="entry name" value="P-loop containing nucleoside triphosphate hydrolases"/>
    <property type="match status" value="1"/>
</dbReference>
<protein>
    <submittedName>
        <fullName evidence="10">Uncharacterized protein</fullName>
    </submittedName>
</protein>
<evidence type="ECO:0000256" key="6">
    <source>
        <dbReference type="ARBA" id="ARBA00023136"/>
    </source>
</evidence>
<dbReference type="SMART" id="SM00382">
    <property type="entry name" value="AAA"/>
    <property type="match status" value="1"/>
</dbReference>
<organism evidence="10">
    <name type="scientific">marine sediment metagenome</name>
    <dbReference type="NCBI Taxonomy" id="412755"/>
    <lineage>
        <taxon>unclassified sequences</taxon>
        <taxon>metagenomes</taxon>
        <taxon>ecological metagenomes</taxon>
    </lineage>
</organism>
<feature type="transmembrane region" description="Helical" evidence="7">
    <location>
        <begin position="159"/>
        <end position="178"/>
    </location>
</feature>
<comment type="subcellular location">
    <subcellularLocation>
        <location evidence="1">Membrane</location>
        <topology evidence="1">Multi-pass membrane protein</topology>
    </subcellularLocation>
</comment>
<evidence type="ECO:0000256" key="5">
    <source>
        <dbReference type="ARBA" id="ARBA00022989"/>
    </source>
</evidence>
<evidence type="ECO:0000259" key="9">
    <source>
        <dbReference type="PROSITE" id="PS50929"/>
    </source>
</evidence>
<feature type="domain" description="ABC transmembrane type-1" evidence="9">
    <location>
        <begin position="40"/>
        <end position="327"/>
    </location>
</feature>
<evidence type="ECO:0000256" key="1">
    <source>
        <dbReference type="ARBA" id="ARBA00004141"/>
    </source>
</evidence>
<dbReference type="FunFam" id="1.20.1560.10:FF:000070">
    <property type="entry name" value="Multidrug ABC transporter ATP-binding protein"/>
    <property type="match status" value="1"/>
</dbReference>
<proteinExistence type="predicted"/>
<keyword evidence="6 7" id="KW-0472">Membrane</keyword>
<dbReference type="Gene3D" id="3.40.50.300">
    <property type="entry name" value="P-loop containing nucleotide triphosphate hydrolases"/>
    <property type="match status" value="1"/>
</dbReference>
<dbReference type="GO" id="GO:0016020">
    <property type="term" value="C:membrane"/>
    <property type="evidence" value="ECO:0007669"/>
    <property type="project" value="UniProtKB-SubCell"/>
</dbReference>
<dbReference type="PROSITE" id="PS00211">
    <property type="entry name" value="ABC_TRANSPORTER_1"/>
    <property type="match status" value="1"/>
</dbReference>
<dbReference type="GO" id="GO:0005524">
    <property type="term" value="F:ATP binding"/>
    <property type="evidence" value="ECO:0007669"/>
    <property type="project" value="UniProtKB-KW"/>
</dbReference>
<keyword evidence="5 7" id="KW-1133">Transmembrane helix</keyword>
<dbReference type="InterPro" id="IPR003593">
    <property type="entry name" value="AAA+_ATPase"/>
</dbReference>
<dbReference type="PANTHER" id="PTHR43394">
    <property type="entry name" value="ATP-DEPENDENT PERMEASE MDL1, MITOCHONDRIAL"/>
    <property type="match status" value="1"/>
</dbReference>
<evidence type="ECO:0000256" key="2">
    <source>
        <dbReference type="ARBA" id="ARBA00022692"/>
    </source>
</evidence>
<dbReference type="PANTHER" id="PTHR43394:SF1">
    <property type="entry name" value="ATP-BINDING CASSETTE SUB-FAMILY B MEMBER 10, MITOCHONDRIAL"/>
    <property type="match status" value="1"/>
</dbReference>
<dbReference type="GO" id="GO:0015421">
    <property type="term" value="F:ABC-type oligopeptide transporter activity"/>
    <property type="evidence" value="ECO:0007669"/>
    <property type="project" value="TreeGrafter"/>
</dbReference>
<dbReference type="Gene3D" id="1.20.1560.10">
    <property type="entry name" value="ABC transporter type 1, transmembrane domain"/>
    <property type="match status" value="1"/>
</dbReference>
<feature type="domain" description="ABC transporter" evidence="8">
    <location>
        <begin position="361"/>
        <end position="606"/>
    </location>
</feature>
<evidence type="ECO:0000256" key="3">
    <source>
        <dbReference type="ARBA" id="ARBA00022741"/>
    </source>
</evidence>
<sequence>MYRLFEKMTKAFPEDQPTQPPSTLFAFCRHYTKGMELSLLLMSISAAMLAILEVSLFSYMGQLVDWLTAYTPETLFVEQKSELIKMAVMLLVVLPVVVFFHSAILHQALLGNYPMSIRWLAHRYLLRQSVSFYQNEFAGRIATKVLQTSLAVRETVTKLLDVLMYIVVYFGSMVFLVAEADWRLMIPLLVWLVLYIFVQLYFVPRLKKIASSQADARSEMTGRIVDSYTNISTIKLFSYTQREEQYAKQSMDVFLQPVYKQMRLVTSLNFVIQSLNYLLVFSVAAVSLYLWSLSAISAGAIAVAVSLALRLNGMAQWIMWEISSLFENIGTVADGMKTLSNPIEVADKPNADTLNVSQGAIEFNNVHFNYGKAANETNRSPVMNGLNLNIKPGEKIGLVGRSGAGKSTLVNLLLRFYDTDSGSIKIDGQNITDVSQESLRRYIAMVTQDTSLLHRSVKDNILYGRPDATQAEMITATKQAKALEFINDLVDSKGNKGFDAQVGERGVTLSGGQRQRIAIARVLLKNAPILILDEATSALDSEVEAAIQASLDDLMTGKTVIAIAHRLSTIAQMDRLIVLDDGGVVEQGTHEELIAKGGIYAALWTHQTGGFIGVD</sequence>
<reference evidence="10" key="1">
    <citation type="journal article" date="2015" name="Nature">
        <title>Complex archaea that bridge the gap between prokaryotes and eukaryotes.</title>
        <authorList>
            <person name="Spang A."/>
            <person name="Saw J.H."/>
            <person name="Jorgensen S.L."/>
            <person name="Zaremba-Niedzwiedzka K."/>
            <person name="Martijn J."/>
            <person name="Lind A.E."/>
            <person name="van Eijk R."/>
            <person name="Schleper C."/>
            <person name="Guy L."/>
            <person name="Ettema T.J."/>
        </authorList>
    </citation>
    <scope>NUCLEOTIDE SEQUENCE</scope>
</reference>
<dbReference type="Pfam" id="PF00005">
    <property type="entry name" value="ABC_tran"/>
    <property type="match status" value="1"/>
</dbReference>
<dbReference type="InterPro" id="IPR003439">
    <property type="entry name" value="ABC_transporter-like_ATP-bd"/>
</dbReference>
<feature type="transmembrane region" description="Helical" evidence="7">
    <location>
        <begin position="289"/>
        <end position="309"/>
    </location>
</feature>
<dbReference type="Pfam" id="PF00664">
    <property type="entry name" value="ABC_membrane"/>
    <property type="match status" value="1"/>
</dbReference>
<accession>A0A0F9RM67</accession>
<gene>
    <name evidence="10" type="ORF">LCGC14_0578460</name>
</gene>
<feature type="transmembrane region" description="Helical" evidence="7">
    <location>
        <begin position="39"/>
        <end position="63"/>
    </location>
</feature>
<dbReference type="InterPro" id="IPR039421">
    <property type="entry name" value="Type_1_exporter"/>
</dbReference>
<dbReference type="SUPFAM" id="SSF90123">
    <property type="entry name" value="ABC transporter transmembrane region"/>
    <property type="match status" value="1"/>
</dbReference>
<dbReference type="AlphaFoldDB" id="A0A0F9RM67"/>
<evidence type="ECO:0000259" key="8">
    <source>
        <dbReference type="PROSITE" id="PS50893"/>
    </source>
</evidence>
<dbReference type="InterPro" id="IPR027417">
    <property type="entry name" value="P-loop_NTPase"/>
</dbReference>
<evidence type="ECO:0000313" key="10">
    <source>
        <dbReference type="EMBL" id="KKN55814.1"/>
    </source>
</evidence>
<name>A0A0F9RM67_9ZZZZ</name>
<dbReference type="FunFam" id="3.40.50.300:FF:000218">
    <property type="entry name" value="Multidrug ABC transporter ATP-binding protein"/>
    <property type="match status" value="1"/>
</dbReference>
<dbReference type="InterPro" id="IPR017871">
    <property type="entry name" value="ABC_transporter-like_CS"/>
</dbReference>
<evidence type="ECO:0000256" key="7">
    <source>
        <dbReference type="SAM" id="Phobius"/>
    </source>
</evidence>